<name>A0A0A8Y2A1_ARUDO</name>
<accession>A0A0A8Y2A1</accession>
<dbReference type="AlphaFoldDB" id="A0A0A8Y2A1"/>
<organism evidence="1">
    <name type="scientific">Arundo donax</name>
    <name type="common">Giant reed</name>
    <name type="synonym">Donax arundinaceus</name>
    <dbReference type="NCBI Taxonomy" id="35708"/>
    <lineage>
        <taxon>Eukaryota</taxon>
        <taxon>Viridiplantae</taxon>
        <taxon>Streptophyta</taxon>
        <taxon>Embryophyta</taxon>
        <taxon>Tracheophyta</taxon>
        <taxon>Spermatophyta</taxon>
        <taxon>Magnoliopsida</taxon>
        <taxon>Liliopsida</taxon>
        <taxon>Poales</taxon>
        <taxon>Poaceae</taxon>
        <taxon>PACMAD clade</taxon>
        <taxon>Arundinoideae</taxon>
        <taxon>Arundineae</taxon>
        <taxon>Arundo</taxon>
    </lineage>
</organism>
<protein>
    <submittedName>
        <fullName evidence="1">Uncharacterized protein</fullName>
    </submittedName>
</protein>
<evidence type="ECO:0000313" key="1">
    <source>
        <dbReference type="EMBL" id="JAD17857.1"/>
    </source>
</evidence>
<reference evidence="1" key="1">
    <citation type="submission" date="2014-09" db="EMBL/GenBank/DDBJ databases">
        <authorList>
            <person name="Magalhaes I.L.F."/>
            <person name="Oliveira U."/>
            <person name="Santos F.R."/>
            <person name="Vidigal T.H.D.A."/>
            <person name="Brescovit A.D."/>
            <person name="Santos A.J."/>
        </authorList>
    </citation>
    <scope>NUCLEOTIDE SEQUENCE</scope>
    <source>
        <tissue evidence="1">Shoot tissue taken approximately 20 cm above the soil surface</tissue>
    </source>
</reference>
<proteinExistence type="predicted"/>
<reference evidence="1" key="2">
    <citation type="journal article" date="2015" name="Data Brief">
        <title>Shoot transcriptome of the giant reed, Arundo donax.</title>
        <authorList>
            <person name="Barrero R.A."/>
            <person name="Guerrero F.D."/>
            <person name="Moolhuijzen P."/>
            <person name="Goolsby J.A."/>
            <person name="Tidwell J."/>
            <person name="Bellgard S.E."/>
            <person name="Bellgard M.I."/>
        </authorList>
    </citation>
    <scope>NUCLEOTIDE SEQUENCE</scope>
    <source>
        <tissue evidence="1">Shoot tissue taken approximately 20 cm above the soil surface</tissue>
    </source>
</reference>
<sequence>MLYFCFFRNCSISSFNTEICSSPVYSRNKKGTALFLDLLSSAKCATSFYPNINMQL</sequence>
<dbReference type="EMBL" id="GBRH01280038">
    <property type="protein sequence ID" value="JAD17857.1"/>
    <property type="molecule type" value="Transcribed_RNA"/>
</dbReference>